<reference evidence="3" key="2">
    <citation type="submission" date="2025-08" db="UniProtKB">
        <authorList>
            <consortium name="RefSeq"/>
        </authorList>
    </citation>
    <scope>IDENTIFICATION</scope>
    <source>
        <tissue evidence="3">Leaf</tissue>
    </source>
</reference>
<dbReference type="InterPro" id="IPR043502">
    <property type="entry name" value="DNA/RNA_pol_sf"/>
</dbReference>
<dbReference type="InterPro" id="IPR043128">
    <property type="entry name" value="Rev_trsase/Diguanyl_cyclase"/>
</dbReference>
<dbReference type="Proteomes" id="UP000813463">
    <property type="component" value="Chromosome 5"/>
</dbReference>
<dbReference type="PANTHER" id="PTHR34072">
    <property type="entry name" value="ENZYMATIC POLYPROTEIN-RELATED"/>
    <property type="match status" value="1"/>
</dbReference>
<keyword evidence="2" id="KW-1185">Reference proteome</keyword>
<sequence length="131" mass="14518">MVAEGIVLGHKVSHRGIEVDRAKIEVIEKLPPPVNVKGIRSFLGNAGFYRRFIKDFSLIARPLTNLLQKECDFHFDVACLKAFNTIKSALISTPIVQAPDWSLPFELMCDASGFSVGGVLGQRKDKNLHVI</sequence>
<dbReference type="PANTHER" id="PTHR34072:SF44">
    <property type="entry name" value="RNA-DIRECTED DNA POLYMERASE"/>
    <property type="match status" value="1"/>
</dbReference>
<accession>A0ABM3QR97</accession>
<dbReference type="GeneID" id="130461722"/>
<dbReference type="Gene3D" id="3.30.70.270">
    <property type="match status" value="1"/>
</dbReference>
<dbReference type="RefSeq" id="XP_056685881.1">
    <property type="nucleotide sequence ID" value="XM_056829903.1"/>
</dbReference>
<dbReference type="InterPro" id="IPR041577">
    <property type="entry name" value="RT_RNaseH_2"/>
</dbReference>
<dbReference type="SUPFAM" id="SSF56672">
    <property type="entry name" value="DNA/RNA polymerases"/>
    <property type="match status" value="1"/>
</dbReference>
<organism evidence="2 3">
    <name type="scientific">Spinacia oleracea</name>
    <name type="common">Spinach</name>
    <dbReference type="NCBI Taxonomy" id="3562"/>
    <lineage>
        <taxon>Eukaryota</taxon>
        <taxon>Viridiplantae</taxon>
        <taxon>Streptophyta</taxon>
        <taxon>Embryophyta</taxon>
        <taxon>Tracheophyta</taxon>
        <taxon>Spermatophyta</taxon>
        <taxon>Magnoliopsida</taxon>
        <taxon>eudicotyledons</taxon>
        <taxon>Gunneridae</taxon>
        <taxon>Pentapetalae</taxon>
        <taxon>Caryophyllales</taxon>
        <taxon>Chenopodiaceae</taxon>
        <taxon>Chenopodioideae</taxon>
        <taxon>Anserineae</taxon>
        <taxon>Spinacia</taxon>
    </lineage>
</organism>
<proteinExistence type="predicted"/>
<feature type="domain" description="Reverse transcriptase/retrotransposon-derived protein RNase H-like" evidence="1">
    <location>
        <begin position="78"/>
        <end position="131"/>
    </location>
</feature>
<evidence type="ECO:0000259" key="1">
    <source>
        <dbReference type="Pfam" id="PF17919"/>
    </source>
</evidence>
<evidence type="ECO:0000313" key="2">
    <source>
        <dbReference type="Proteomes" id="UP000813463"/>
    </source>
</evidence>
<reference evidence="2" key="1">
    <citation type="journal article" date="2021" name="Nat. Commun.">
        <title>Genomic analyses provide insights into spinach domestication and the genetic basis of agronomic traits.</title>
        <authorList>
            <person name="Cai X."/>
            <person name="Sun X."/>
            <person name="Xu C."/>
            <person name="Sun H."/>
            <person name="Wang X."/>
            <person name="Ge C."/>
            <person name="Zhang Z."/>
            <person name="Wang Q."/>
            <person name="Fei Z."/>
            <person name="Jiao C."/>
            <person name="Wang Q."/>
        </authorList>
    </citation>
    <scope>NUCLEOTIDE SEQUENCE [LARGE SCALE GENOMIC DNA]</scope>
    <source>
        <strain evidence="2">cv. Varoflay</strain>
    </source>
</reference>
<dbReference type="Pfam" id="PF17919">
    <property type="entry name" value="RT_RNaseH_2"/>
    <property type="match status" value="1"/>
</dbReference>
<protein>
    <submittedName>
        <fullName evidence="3">Uncharacterized mitochondrial protein AtMg00860-like</fullName>
    </submittedName>
</protein>
<name>A0ABM3QR97_SPIOL</name>
<evidence type="ECO:0000313" key="3">
    <source>
        <dbReference type="RefSeq" id="XP_056685881.1"/>
    </source>
</evidence>
<gene>
    <name evidence="3" type="primary">LOC130461722</name>
</gene>